<reference evidence="1 2" key="1">
    <citation type="submission" date="2021-03" db="EMBL/GenBank/DDBJ databases">
        <title>Antimicrobial resistance genes in bacteria isolated from Japanese honey, and their potential for conferring macrolide and lincosamide resistance in the American foulbrood pathogen Paenibacillus larvae.</title>
        <authorList>
            <person name="Okamoto M."/>
            <person name="Kumagai M."/>
            <person name="Kanamori H."/>
            <person name="Takamatsu D."/>
        </authorList>
    </citation>
    <scope>NUCLEOTIDE SEQUENCE [LARGE SCALE GENOMIC DNA]</scope>
    <source>
        <strain evidence="1 2">J8TS2</strain>
    </source>
</reference>
<evidence type="ECO:0000313" key="2">
    <source>
        <dbReference type="Proteomes" id="UP000679950"/>
    </source>
</evidence>
<gene>
    <name evidence="1" type="ORF">J8TS2_30190</name>
</gene>
<sequence length="76" mass="9038">MSGLIPKKWLIFKNKSARRLSKDERLKYGSKAKYAPSWRNTFVTNILLASVLAQRRWTRFLRASCRWRLELDPAIK</sequence>
<organism evidence="1 2">
    <name type="scientific">Lederbergia ruris</name>
    <dbReference type="NCBI Taxonomy" id="217495"/>
    <lineage>
        <taxon>Bacteria</taxon>
        <taxon>Bacillati</taxon>
        <taxon>Bacillota</taxon>
        <taxon>Bacilli</taxon>
        <taxon>Bacillales</taxon>
        <taxon>Bacillaceae</taxon>
        <taxon>Lederbergia</taxon>
    </lineage>
</organism>
<proteinExistence type="predicted"/>
<protein>
    <submittedName>
        <fullName evidence="1">Uncharacterized protein</fullName>
    </submittedName>
</protein>
<comment type="caution">
    <text evidence="1">The sequence shown here is derived from an EMBL/GenBank/DDBJ whole genome shotgun (WGS) entry which is preliminary data.</text>
</comment>
<name>A0ABQ4KL79_9BACI</name>
<accession>A0ABQ4KL79</accession>
<dbReference type="Proteomes" id="UP000679950">
    <property type="component" value="Unassembled WGS sequence"/>
</dbReference>
<keyword evidence="2" id="KW-1185">Reference proteome</keyword>
<dbReference type="EMBL" id="BORB01000028">
    <property type="protein sequence ID" value="GIN58700.1"/>
    <property type="molecule type" value="Genomic_DNA"/>
</dbReference>
<evidence type="ECO:0000313" key="1">
    <source>
        <dbReference type="EMBL" id="GIN58700.1"/>
    </source>
</evidence>